<keyword evidence="2" id="KW-1185">Reference proteome</keyword>
<proteinExistence type="predicted"/>
<name>A0A182MET4_9DIPT</name>
<protein>
    <submittedName>
        <fullName evidence="1">Uncharacterized protein</fullName>
    </submittedName>
</protein>
<accession>A0A182MET4</accession>
<dbReference type="EnsemblMetazoa" id="ACUA016544-RA">
    <property type="protein sequence ID" value="ACUA016544-PA"/>
    <property type="gene ID" value="ACUA016544"/>
</dbReference>
<sequence>MAPAWIGYAEQADRMIEMRCHRSRHTVQWVIGRTDRTVPGEVKRYTVVVLSEASRVISLCIMGQLMARSTGWRVGEYSRKHGAVKLSRIEATDQEQNIGTYLLEGCFVFT</sequence>
<dbReference type="EMBL" id="AXCM01003911">
    <property type="status" value="NOT_ANNOTATED_CDS"/>
    <property type="molecule type" value="Genomic_DNA"/>
</dbReference>
<dbReference type="VEuPathDB" id="VectorBase:ACUA016544"/>
<reference evidence="2" key="1">
    <citation type="submission" date="2013-09" db="EMBL/GenBank/DDBJ databases">
        <title>The Genome Sequence of Anopheles culicifacies species A.</title>
        <authorList>
            <consortium name="The Broad Institute Genomics Platform"/>
            <person name="Neafsey D.E."/>
            <person name="Besansky N."/>
            <person name="Howell P."/>
            <person name="Walton C."/>
            <person name="Young S.K."/>
            <person name="Zeng Q."/>
            <person name="Gargeya S."/>
            <person name="Fitzgerald M."/>
            <person name="Haas B."/>
            <person name="Abouelleil A."/>
            <person name="Allen A.W."/>
            <person name="Alvarado L."/>
            <person name="Arachchi H.M."/>
            <person name="Berlin A.M."/>
            <person name="Chapman S.B."/>
            <person name="Gainer-Dewar J."/>
            <person name="Goldberg J."/>
            <person name="Griggs A."/>
            <person name="Gujja S."/>
            <person name="Hansen M."/>
            <person name="Howarth C."/>
            <person name="Imamovic A."/>
            <person name="Ireland A."/>
            <person name="Larimer J."/>
            <person name="McCowan C."/>
            <person name="Murphy C."/>
            <person name="Pearson M."/>
            <person name="Poon T.W."/>
            <person name="Priest M."/>
            <person name="Roberts A."/>
            <person name="Saif S."/>
            <person name="Shea T."/>
            <person name="Sisk P."/>
            <person name="Sykes S."/>
            <person name="Wortman J."/>
            <person name="Nusbaum C."/>
            <person name="Birren B."/>
        </authorList>
    </citation>
    <scope>NUCLEOTIDE SEQUENCE [LARGE SCALE GENOMIC DNA]</scope>
    <source>
        <strain evidence="2">A-37</strain>
    </source>
</reference>
<evidence type="ECO:0000313" key="2">
    <source>
        <dbReference type="Proteomes" id="UP000075883"/>
    </source>
</evidence>
<dbReference type="AlphaFoldDB" id="A0A182MET4"/>
<evidence type="ECO:0000313" key="1">
    <source>
        <dbReference type="EnsemblMetazoa" id="ACUA016544-PA"/>
    </source>
</evidence>
<reference evidence="1" key="2">
    <citation type="submission" date="2020-05" db="UniProtKB">
        <authorList>
            <consortium name="EnsemblMetazoa"/>
        </authorList>
    </citation>
    <scope>IDENTIFICATION</scope>
    <source>
        <strain evidence="1">A-37</strain>
    </source>
</reference>
<organism evidence="1 2">
    <name type="scientific">Anopheles culicifacies</name>
    <dbReference type="NCBI Taxonomy" id="139723"/>
    <lineage>
        <taxon>Eukaryota</taxon>
        <taxon>Metazoa</taxon>
        <taxon>Ecdysozoa</taxon>
        <taxon>Arthropoda</taxon>
        <taxon>Hexapoda</taxon>
        <taxon>Insecta</taxon>
        <taxon>Pterygota</taxon>
        <taxon>Neoptera</taxon>
        <taxon>Endopterygota</taxon>
        <taxon>Diptera</taxon>
        <taxon>Nematocera</taxon>
        <taxon>Culicoidea</taxon>
        <taxon>Culicidae</taxon>
        <taxon>Anophelinae</taxon>
        <taxon>Anopheles</taxon>
        <taxon>culicifacies species complex</taxon>
    </lineage>
</organism>
<dbReference type="Proteomes" id="UP000075883">
    <property type="component" value="Unassembled WGS sequence"/>
</dbReference>